<dbReference type="PANTHER" id="PTHR16301">
    <property type="entry name" value="IMPACT-RELATED"/>
    <property type="match status" value="1"/>
</dbReference>
<evidence type="ECO:0000313" key="4">
    <source>
        <dbReference type="Proteomes" id="UP000020977"/>
    </source>
</evidence>
<dbReference type="PANTHER" id="PTHR16301:SF20">
    <property type="entry name" value="IMPACT FAMILY MEMBER YIGZ"/>
    <property type="match status" value="1"/>
</dbReference>
<name>A0A014M348_9BACT</name>
<dbReference type="SUPFAM" id="SSF54211">
    <property type="entry name" value="Ribosomal protein S5 domain 2-like"/>
    <property type="match status" value="1"/>
</dbReference>
<dbReference type="Pfam" id="PF01205">
    <property type="entry name" value="Impact_N"/>
    <property type="match status" value="1"/>
</dbReference>
<evidence type="ECO:0000256" key="1">
    <source>
        <dbReference type="ARBA" id="ARBA00007665"/>
    </source>
</evidence>
<comment type="similarity">
    <text evidence="1">Belongs to the IMPACT family.</text>
</comment>
<dbReference type="AlphaFoldDB" id="A0A014M348"/>
<dbReference type="Proteomes" id="UP000020977">
    <property type="component" value="Unassembled WGS sequence"/>
</dbReference>
<sequence>MQKIITKETIFELEIKKSKFISYSFLIESKEHSEALLTKIQQENKHASHVVYAVCFDLYNCKFSDANEPKGSAGWQIFNILRTKKITNSLIIVARYMYGSKLGLGLLQNSYKKAAIEVLNLSLVSDFKISYHYLCEIDLEKMNWVLQLIKKNGCSIQKKEFGLKLKIEFSCPMKLEENFELNFKEIIK</sequence>
<dbReference type="PATRIC" id="fig|1188239.3.peg.273"/>
<dbReference type="GO" id="GO:0005737">
    <property type="term" value="C:cytoplasm"/>
    <property type="evidence" value="ECO:0007669"/>
    <property type="project" value="TreeGrafter"/>
</dbReference>
<dbReference type="Gene3D" id="3.30.230.30">
    <property type="entry name" value="Impact, N-terminal domain"/>
    <property type="match status" value="1"/>
</dbReference>
<evidence type="ECO:0000313" key="3">
    <source>
        <dbReference type="EMBL" id="EXU61383.1"/>
    </source>
</evidence>
<feature type="domain" description="Impact N-terminal" evidence="2">
    <location>
        <begin position="16"/>
        <end position="119"/>
    </location>
</feature>
<dbReference type="InterPro" id="IPR023582">
    <property type="entry name" value="Impact"/>
</dbReference>
<dbReference type="EMBL" id="JFAD01000009">
    <property type="protein sequence ID" value="EXU61383.1"/>
    <property type="molecule type" value="Genomic_DNA"/>
</dbReference>
<proteinExistence type="inferred from homology"/>
<dbReference type="InterPro" id="IPR020568">
    <property type="entry name" value="Ribosomal_Su5_D2-typ_SF"/>
</dbReference>
<dbReference type="GO" id="GO:0006446">
    <property type="term" value="P:regulation of translational initiation"/>
    <property type="evidence" value="ECO:0007669"/>
    <property type="project" value="TreeGrafter"/>
</dbReference>
<dbReference type="InterPro" id="IPR001498">
    <property type="entry name" value="Impact_N"/>
</dbReference>
<dbReference type="eggNOG" id="COG1739">
    <property type="taxonomic scope" value="Bacteria"/>
</dbReference>
<dbReference type="STRING" id="1188239.MOVI_0890"/>
<protein>
    <submittedName>
        <fullName evidence="3">Proline dipeptidase</fullName>
    </submittedName>
</protein>
<gene>
    <name evidence="3" type="primary">pepQ</name>
    <name evidence="3" type="ORF">MOVI_0890</name>
</gene>
<reference evidence="3 4" key="1">
    <citation type="submission" date="2014-03" db="EMBL/GenBank/DDBJ databases">
        <title>Genome sequence of Mycoplasma ovipneumoniae strain 14811.</title>
        <authorList>
            <person name="Sirand-Pugnet P."/>
            <person name="Breton M."/>
            <person name="Dordet-Frisoni E."/>
            <person name="Baranowski E."/>
            <person name="Barre A."/>
            <person name="Couture C."/>
            <person name="Dupuy V."/>
            <person name="Gaurivaud P."/>
            <person name="Jacob D."/>
            <person name="Lemaitre C."/>
            <person name="Manso-Silvan L."/>
            <person name="Nikolski M."/>
            <person name="Nouvel L.-X."/>
            <person name="Poumarat F."/>
            <person name="Tardy F."/>
            <person name="Thebault P."/>
            <person name="Theil S."/>
            <person name="Citti C."/>
            <person name="Thiaucourt F."/>
            <person name="Blanchard A."/>
        </authorList>
    </citation>
    <scope>NUCLEOTIDE SEQUENCE [LARGE SCALE GENOMIC DNA]</scope>
    <source>
        <strain evidence="3 4">14811</strain>
    </source>
</reference>
<accession>A0A014M348</accession>
<evidence type="ECO:0000259" key="2">
    <source>
        <dbReference type="Pfam" id="PF01205"/>
    </source>
</evidence>
<dbReference type="InterPro" id="IPR036956">
    <property type="entry name" value="Impact_N_sf"/>
</dbReference>
<dbReference type="RefSeq" id="WP_044283956.1">
    <property type="nucleotide sequence ID" value="NZ_JFAD01000009.1"/>
</dbReference>
<organism evidence="3 4">
    <name type="scientific">Mesomycoplasma ovipneumoniae 14811</name>
    <dbReference type="NCBI Taxonomy" id="1188239"/>
    <lineage>
        <taxon>Bacteria</taxon>
        <taxon>Bacillati</taxon>
        <taxon>Mycoplasmatota</taxon>
        <taxon>Mycoplasmoidales</taxon>
        <taxon>Metamycoplasmataceae</taxon>
        <taxon>Mesomycoplasma</taxon>
    </lineage>
</organism>
<comment type="caution">
    <text evidence="3">The sequence shown here is derived from an EMBL/GenBank/DDBJ whole genome shotgun (WGS) entry which is preliminary data.</text>
</comment>